<proteinExistence type="predicted"/>
<protein>
    <submittedName>
        <fullName evidence="1">Uncharacterized protein</fullName>
    </submittedName>
</protein>
<keyword evidence="2" id="KW-1185">Reference proteome</keyword>
<gene>
    <name evidence="1" type="ORF">HPB50_010484</name>
</gene>
<organism evidence="1 2">
    <name type="scientific">Hyalomma asiaticum</name>
    <name type="common">Tick</name>
    <dbReference type="NCBI Taxonomy" id="266040"/>
    <lineage>
        <taxon>Eukaryota</taxon>
        <taxon>Metazoa</taxon>
        <taxon>Ecdysozoa</taxon>
        <taxon>Arthropoda</taxon>
        <taxon>Chelicerata</taxon>
        <taxon>Arachnida</taxon>
        <taxon>Acari</taxon>
        <taxon>Parasitiformes</taxon>
        <taxon>Ixodida</taxon>
        <taxon>Ixodoidea</taxon>
        <taxon>Ixodidae</taxon>
        <taxon>Hyalomminae</taxon>
        <taxon>Hyalomma</taxon>
    </lineage>
</organism>
<evidence type="ECO:0000313" key="1">
    <source>
        <dbReference type="EMBL" id="KAH6932876.1"/>
    </source>
</evidence>
<reference evidence="1" key="1">
    <citation type="submission" date="2020-05" db="EMBL/GenBank/DDBJ databases">
        <title>Large-scale comparative analyses of tick genomes elucidate their genetic diversity and vector capacities.</title>
        <authorList>
            <person name="Jia N."/>
            <person name="Wang J."/>
            <person name="Shi W."/>
            <person name="Du L."/>
            <person name="Sun Y."/>
            <person name="Zhan W."/>
            <person name="Jiang J."/>
            <person name="Wang Q."/>
            <person name="Zhang B."/>
            <person name="Ji P."/>
            <person name="Sakyi L.B."/>
            <person name="Cui X."/>
            <person name="Yuan T."/>
            <person name="Jiang B."/>
            <person name="Yang W."/>
            <person name="Lam T.T.-Y."/>
            <person name="Chang Q."/>
            <person name="Ding S."/>
            <person name="Wang X."/>
            <person name="Zhu J."/>
            <person name="Ruan X."/>
            <person name="Zhao L."/>
            <person name="Wei J."/>
            <person name="Que T."/>
            <person name="Du C."/>
            <person name="Cheng J."/>
            <person name="Dai P."/>
            <person name="Han X."/>
            <person name="Huang E."/>
            <person name="Gao Y."/>
            <person name="Liu J."/>
            <person name="Shao H."/>
            <person name="Ye R."/>
            <person name="Li L."/>
            <person name="Wei W."/>
            <person name="Wang X."/>
            <person name="Wang C."/>
            <person name="Yang T."/>
            <person name="Huo Q."/>
            <person name="Li W."/>
            <person name="Guo W."/>
            <person name="Chen H."/>
            <person name="Zhou L."/>
            <person name="Ni X."/>
            <person name="Tian J."/>
            <person name="Zhou Y."/>
            <person name="Sheng Y."/>
            <person name="Liu T."/>
            <person name="Pan Y."/>
            <person name="Xia L."/>
            <person name="Li J."/>
            <person name="Zhao F."/>
            <person name="Cao W."/>
        </authorList>
    </citation>
    <scope>NUCLEOTIDE SEQUENCE</scope>
    <source>
        <strain evidence="1">Hyas-2018</strain>
    </source>
</reference>
<accession>A0ACB7SFN9</accession>
<dbReference type="EMBL" id="CM023484">
    <property type="protein sequence ID" value="KAH6932876.1"/>
    <property type="molecule type" value="Genomic_DNA"/>
</dbReference>
<evidence type="ECO:0000313" key="2">
    <source>
        <dbReference type="Proteomes" id="UP000821845"/>
    </source>
</evidence>
<sequence length="652" mass="71942">MVPLGDNIPEAAGTANAPSTTLTSASQRVLFVACGLSASLLIATAIICATVYVNERRKNSRQPSDAGFCCSAEAHELVLSVNRSVTPCRDFFAYVCSNVISDEVSVESALNAQLREAMITGVMPRGVATGEAARFLNAYYQTCVHATLHHESFVSSLARALARDAAHLLTRVDSRNAMMFCVAVQLKYYLASVVHMSYFNPRKLYLRSLPVCPLNNLSMADLINTVEALKTSINTTVTAEQAVIMAKQLCENISGVTEALVRYHLWTGTSNFSVEVWNIDDFGAAVHAHGLLMKDVQSIRVRGPGRMRLLYDLFSGSAPSGSKAAYLLWHAVVSGAKEFNVQPGAISSRIFEICTSSVFLLQGLWGLFQAEILTSSQKDVEAKNIFATVKSTAREHFKSSGLFDPEDNDTLERFFENVALLTPMSVSRASVPVPTATSDFAQNLLNGRSYNLDLNSARLSVLGAKGMTRYRDLELVEDRFVLLSSTAYNFIRTDSYSARLPNMAVLGQLIAEGLWAIVLRHIHWTSATEANIKELQDCFLETYLPEDVLLRNLDVDQVFYSALGLSTLLGALNASDWHMLKETWDLWALSEAQFFYIYSSHHRCPRKASPEARVQVNTPLIFVDDFARAFSCSSKSPMTNVRRCRVHDAPLA</sequence>
<comment type="caution">
    <text evidence="1">The sequence shown here is derived from an EMBL/GenBank/DDBJ whole genome shotgun (WGS) entry which is preliminary data.</text>
</comment>
<dbReference type="Proteomes" id="UP000821845">
    <property type="component" value="Chromosome 4"/>
</dbReference>
<name>A0ACB7SFN9_HYAAI</name>